<sequence length="624" mass="69288">MSCSNKLFVFGLGYSATRAARAFRSAGYLVSGTVRSVDAATRVSRSNADFLHFEDSKNSNVFLFDGDQWSRRNALTLEDALKGVTHVLISVPPRPLDGYEDPVMSALGNRLILATKDTVQWVGYLSTIGVYGETNGITVDESAPVHSSVKRSQLRIKAERLWLDSGLPAHIFRIAGIYGPKRGTITRVRNGTASRIHFPDRKFNRIHVDDIVNILLASAAQPRSGGIYNVCDDEPAPSDEVTAYACELLEVAVPSSQSWEEAGINMSAMAKSFYAESRLCANRRIKDELGVTLMYPTYREGFLAQVLEEDKLAKKELKEPICIDYALHSSINRRIILINSGCLHAKPYLDLCRIGFRLSRVLGQLVVPCSFQYSDEVDPQVLYGLQAKTFEMVLTEFLATRGNHAREVIILPLFFGTCATLTDFLPTTINKVWAASTPPAPLSIRISGCLVESASDTRVSQILLEGINQVVNFGTIKENVTVLVVGEGSPNCTAYESREFVVQALRRLLKTQQHVKLIETACMECRQEAEYEFNDPPLAVAFDRYAVKQGIVVVAKLFFSNGHNAGEKDNFQEIIENVRLNKPNVDIRVTQALGTHELLTEILQDRYSSIMSKEFADLTLNALE</sequence>
<protein>
    <recommendedName>
        <fullName evidence="5">NAD-dependent epimerase/dehydratase domain-containing protein</fullName>
    </recommendedName>
</protein>
<reference evidence="3 4" key="1">
    <citation type="journal article" date="2021" name="Genome Biol.">
        <title>AFLAP: assembly-free linkage analysis pipeline using k-mers from genome sequencing data.</title>
        <authorList>
            <person name="Fletcher K."/>
            <person name="Zhang L."/>
            <person name="Gil J."/>
            <person name="Han R."/>
            <person name="Cavanaugh K."/>
            <person name="Michelmore R."/>
        </authorList>
    </citation>
    <scope>NUCLEOTIDE SEQUENCE [LARGE SCALE GENOMIC DNA]</scope>
    <source>
        <strain evidence="3 4">SF5</strain>
    </source>
</reference>
<dbReference type="Gene3D" id="3.40.50.1400">
    <property type="match status" value="1"/>
</dbReference>
<dbReference type="OrthoDB" id="5824at2759"/>
<organism evidence="3 4">
    <name type="scientific">Bremia lactucae</name>
    <name type="common">Lettuce downy mildew</name>
    <dbReference type="NCBI Taxonomy" id="4779"/>
    <lineage>
        <taxon>Eukaryota</taxon>
        <taxon>Sar</taxon>
        <taxon>Stramenopiles</taxon>
        <taxon>Oomycota</taxon>
        <taxon>Peronosporomycetes</taxon>
        <taxon>Peronosporales</taxon>
        <taxon>Peronosporaceae</taxon>
        <taxon>Bremia</taxon>
    </lineage>
</organism>
<evidence type="ECO:0008006" key="5">
    <source>
        <dbReference type="Google" id="ProtNLM"/>
    </source>
</evidence>
<dbReference type="SUPFAM" id="SSF53800">
    <property type="entry name" value="Chelatase"/>
    <property type="match status" value="1"/>
</dbReference>
<accession>A0A976FKV8</accession>
<evidence type="ECO:0000313" key="3">
    <source>
        <dbReference type="EMBL" id="TDH68364.1"/>
    </source>
</evidence>
<dbReference type="AlphaFoldDB" id="A0A976FKV8"/>
<dbReference type="InterPro" id="IPR036291">
    <property type="entry name" value="NAD(P)-bd_dom_sf"/>
</dbReference>
<dbReference type="KEGG" id="blac:94347236"/>
<name>A0A976FKV8_BRELC</name>
<proteinExistence type="inferred from homology"/>
<evidence type="ECO:0000256" key="2">
    <source>
        <dbReference type="ARBA" id="ARBA00023027"/>
    </source>
</evidence>
<dbReference type="Gene3D" id="3.40.50.720">
    <property type="entry name" value="NAD(P)-binding Rossmann-like Domain"/>
    <property type="match status" value="1"/>
</dbReference>
<dbReference type="RefSeq" id="XP_067817863.1">
    <property type="nucleotide sequence ID" value="XM_067961565.1"/>
</dbReference>
<evidence type="ECO:0000313" key="4">
    <source>
        <dbReference type="Proteomes" id="UP000294530"/>
    </source>
</evidence>
<comment type="caution">
    <text evidence="3">The sequence shown here is derived from an EMBL/GenBank/DDBJ whole genome shotgun (WGS) entry which is preliminary data.</text>
</comment>
<dbReference type="CDD" id="cd05266">
    <property type="entry name" value="SDR_a4"/>
    <property type="match status" value="1"/>
</dbReference>
<keyword evidence="2" id="KW-0520">NAD</keyword>
<dbReference type="GeneID" id="94347236"/>
<keyword evidence="4" id="KW-1185">Reference proteome</keyword>
<evidence type="ECO:0000256" key="1">
    <source>
        <dbReference type="ARBA" id="ARBA00007637"/>
    </source>
</evidence>
<comment type="similarity">
    <text evidence="1">Belongs to the NAD(P)-dependent epimerase/dehydratase family.</text>
</comment>
<dbReference type="PANTHER" id="PTHR43574">
    <property type="entry name" value="EPIMERASE-RELATED"/>
    <property type="match status" value="1"/>
</dbReference>
<dbReference type="EMBL" id="SHOA02000003">
    <property type="protein sequence ID" value="TDH68364.1"/>
    <property type="molecule type" value="Genomic_DNA"/>
</dbReference>
<dbReference type="SUPFAM" id="SSF51735">
    <property type="entry name" value="NAD(P)-binding Rossmann-fold domains"/>
    <property type="match status" value="1"/>
</dbReference>
<gene>
    <name evidence="3" type="ORF">CCR75_003471</name>
</gene>
<dbReference type="Proteomes" id="UP000294530">
    <property type="component" value="Unassembled WGS sequence"/>
</dbReference>